<feature type="domain" description="CBS" evidence="3">
    <location>
        <begin position="11"/>
        <end position="67"/>
    </location>
</feature>
<gene>
    <name evidence="4" type="ORF">LF41_2009</name>
</gene>
<dbReference type="SUPFAM" id="SSF54631">
    <property type="entry name" value="CBS-domain pair"/>
    <property type="match status" value="1"/>
</dbReference>
<name>A0A0A2WGH2_9GAMM</name>
<protein>
    <submittedName>
        <fullName evidence="4">Inosine-5'-monophosphate dehydrogenase</fullName>
    </submittedName>
</protein>
<feature type="domain" description="CBS" evidence="3">
    <location>
        <begin position="76"/>
        <end position="131"/>
    </location>
</feature>
<dbReference type="SMART" id="SM00116">
    <property type="entry name" value="CBS"/>
    <property type="match status" value="2"/>
</dbReference>
<proteinExistence type="predicted"/>
<evidence type="ECO:0000313" key="4">
    <source>
        <dbReference type="EMBL" id="KGQ17802.1"/>
    </source>
</evidence>
<dbReference type="InterPro" id="IPR000644">
    <property type="entry name" value="CBS_dom"/>
</dbReference>
<dbReference type="InterPro" id="IPR044725">
    <property type="entry name" value="CBSX3_CBS_dom"/>
</dbReference>
<evidence type="ECO:0000259" key="3">
    <source>
        <dbReference type="PROSITE" id="PS51371"/>
    </source>
</evidence>
<evidence type="ECO:0000256" key="2">
    <source>
        <dbReference type="PROSITE-ProRule" id="PRU00703"/>
    </source>
</evidence>
<dbReference type="CDD" id="cd04623">
    <property type="entry name" value="CBS_pair_bac_euk"/>
    <property type="match status" value="1"/>
</dbReference>
<keyword evidence="1 2" id="KW-0129">CBS domain</keyword>
<dbReference type="eggNOG" id="COG2905">
    <property type="taxonomic scope" value="Bacteria"/>
</dbReference>
<reference evidence="4 5" key="1">
    <citation type="submission" date="2014-09" db="EMBL/GenBank/DDBJ databases">
        <title>Genome sequences of Lysobacter dokdonensis DS-58.</title>
        <authorList>
            <person name="Kim J.F."/>
            <person name="Kwak M.-J."/>
        </authorList>
    </citation>
    <scope>NUCLEOTIDE SEQUENCE [LARGE SCALE GENOMIC DNA]</scope>
    <source>
        <strain evidence="4 5">DS-58</strain>
    </source>
</reference>
<dbReference type="EMBL" id="JRKJ01000025">
    <property type="protein sequence ID" value="KGQ17802.1"/>
    <property type="molecule type" value="Genomic_DNA"/>
</dbReference>
<dbReference type="RefSeq" id="WP_036171979.1">
    <property type="nucleotide sequence ID" value="NZ_JRKJ01000025.1"/>
</dbReference>
<dbReference type="PANTHER" id="PTHR43080">
    <property type="entry name" value="CBS DOMAIN-CONTAINING PROTEIN CBSX3, MITOCHONDRIAL"/>
    <property type="match status" value="1"/>
</dbReference>
<sequence length="142" mass="15593">MRTVRHLLESKAPEVFAIGPEQPVLDAIKLMAEKRIGALLVIQSGRLVGIVSERDYARKVVLQGRSSASTPVSDIMTRDVVRVGLADTADHCMQLVNDKRIRHLPVVDGESVLGVISIGDLVKAVIEDQQVEIDQLQRYIAS</sequence>
<accession>A0A0A2WGH2</accession>
<dbReference type="PROSITE" id="PS51371">
    <property type="entry name" value="CBS"/>
    <property type="match status" value="2"/>
</dbReference>
<dbReference type="PATRIC" id="fig|1300345.3.peg.3055"/>
<dbReference type="Pfam" id="PF00571">
    <property type="entry name" value="CBS"/>
    <property type="match status" value="2"/>
</dbReference>
<dbReference type="AlphaFoldDB" id="A0A0A2WGH2"/>
<evidence type="ECO:0000256" key="1">
    <source>
        <dbReference type="ARBA" id="ARBA00023122"/>
    </source>
</evidence>
<organism evidence="4 5">
    <name type="scientific">Lysobacter dokdonensis DS-58</name>
    <dbReference type="NCBI Taxonomy" id="1300345"/>
    <lineage>
        <taxon>Bacteria</taxon>
        <taxon>Pseudomonadati</taxon>
        <taxon>Pseudomonadota</taxon>
        <taxon>Gammaproteobacteria</taxon>
        <taxon>Lysobacterales</taxon>
        <taxon>Lysobacteraceae</taxon>
        <taxon>Noviluteimonas</taxon>
    </lineage>
</organism>
<dbReference type="PANTHER" id="PTHR43080:SF2">
    <property type="entry name" value="CBS DOMAIN-CONTAINING PROTEIN"/>
    <property type="match status" value="1"/>
</dbReference>
<keyword evidence="5" id="KW-1185">Reference proteome</keyword>
<evidence type="ECO:0000313" key="5">
    <source>
        <dbReference type="Proteomes" id="UP000030518"/>
    </source>
</evidence>
<dbReference type="STRING" id="1300345.LF41_2009"/>
<dbReference type="Proteomes" id="UP000030518">
    <property type="component" value="Unassembled WGS sequence"/>
</dbReference>
<dbReference type="InterPro" id="IPR051257">
    <property type="entry name" value="Diverse_CBS-Domain"/>
</dbReference>
<comment type="caution">
    <text evidence="4">The sequence shown here is derived from an EMBL/GenBank/DDBJ whole genome shotgun (WGS) entry which is preliminary data.</text>
</comment>
<dbReference type="OrthoDB" id="9807125at2"/>
<dbReference type="InterPro" id="IPR046342">
    <property type="entry name" value="CBS_dom_sf"/>
</dbReference>
<dbReference type="Gene3D" id="3.10.580.10">
    <property type="entry name" value="CBS-domain"/>
    <property type="match status" value="1"/>
</dbReference>